<accession>A0A7S9LP67</accession>
<feature type="region of interest" description="Disordered" evidence="1">
    <location>
        <begin position="675"/>
        <end position="698"/>
    </location>
</feature>
<dbReference type="KEGG" id="poz:I0K15_13160"/>
<dbReference type="RefSeq" id="WP_196101968.1">
    <property type="nucleotide sequence ID" value="NZ_CP064942.1"/>
</dbReference>
<feature type="compositionally biased region" description="Pro residues" evidence="1">
    <location>
        <begin position="684"/>
        <end position="694"/>
    </location>
</feature>
<keyword evidence="4" id="KW-1185">Reference proteome</keyword>
<evidence type="ECO:0000313" key="3">
    <source>
        <dbReference type="EMBL" id="QPH52757.1"/>
    </source>
</evidence>
<dbReference type="InterPro" id="IPR027417">
    <property type="entry name" value="P-loop_NTPase"/>
</dbReference>
<dbReference type="AlphaFoldDB" id="A0A7S9LP67"/>
<dbReference type="Gene3D" id="3.90.320.10">
    <property type="match status" value="1"/>
</dbReference>
<protein>
    <submittedName>
        <fullName evidence="3">Double-strand break repair protein AddB</fullName>
    </submittedName>
</protein>
<reference evidence="3 4" key="1">
    <citation type="submission" date="2020-11" db="EMBL/GenBank/DDBJ databases">
        <title>Description of Pontivivens ytuae sp. nov. isolated from deep sea sediment of Mariana Trench.</title>
        <authorList>
            <person name="Wang Z."/>
            <person name="Sun Q.-L."/>
            <person name="Xu X.-D."/>
            <person name="Tang Y.-Z."/>
            <person name="Zhang J."/>
        </authorList>
    </citation>
    <scope>NUCLEOTIDE SEQUENCE [LARGE SCALE GENOMIC DNA]</scope>
    <source>
        <strain evidence="3 4">MT2928</strain>
    </source>
</reference>
<dbReference type="NCBIfam" id="TIGR02786">
    <property type="entry name" value="addB_alphas"/>
    <property type="match status" value="1"/>
</dbReference>
<dbReference type="InterPro" id="IPR014153">
    <property type="entry name" value="Ds_break_AddB"/>
</dbReference>
<gene>
    <name evidence="3" type="primary">addB</name>
    <name evidence="3" type="ORF">I0K15_13160</name>
</gene>
<dbReference type="InterPro" id="IPR011604">
    <property type="entry name" value="PDDEXK-like_dom_sf"/>
</dbReference>
<dbReference type="Pfam" id="PF12705">
    <property type="entry name" value="PDDEXK_1"/>
    <property type="match status" value="1"/>
</dbReference>
<evidence type="ECO:0000313" key="4">
    <source>
        <dbReference type="Proteomes" id="UP000594800"/>
    </source>
</evidence>
<evidence type="ECO:0000259" key="2">
    <source>
        <dbReference type="Pfam" id="PF12705"/>
    </source>
</evidence>
<name>A0A7S9LP67_9RHOB</name>
<evidence type="ECO:0000256" key="1">
    <source>
        <dbReference type="SAM" id="MobiDB-lite"/>
    </source>
</evidence>
<dbReference type="EMBL" id="CP064942">
    <property type="protein sequence ID" value="QPH52757.1"/>
    <property type="molecule type" value="Genomic_DNA"/>
</dbReference>
<proteinExistence type="predicted"/>
<sequence length="967" mass="103523">MSVYAVPAGADFTACLVEGLTERLAGLPQLERARAQVLLNTRRAQRTVEAALAADTRWTGLLPAIGTVTDLAEGDAVPPLRRMLHLARLVAAMVEADPGLAPRAAVFDLANSLAALIDEMDAVGLPPEALAKLDPAGHAEHWQRALAFLRIATEAWPEVRAEAEGGAPDPEALRRAAVRARLATWQAAPAPGPVILAGSTGSRAWVRLLMEGITALPQGAIVLPGWDSDLPADIWRDLDLPADHPQYGLAQVCRALRIDPVHLPLWHGTDGGARGRLVSLALRPAPTTDTWLAEAPARAPEVAEATADLTLIEAKTPREEAETIAWTLRRAVEAGETAALVTPDRDIARRVTAALDRWGIVPDDSAGRPLHLTPPGILLRQLAALIGRPVPPADLVALLKHPLVGGTGEERRLHLRRVIGLQTGERLLDGPAPDWAKLAGWAEDRRNDDGAPGWIAWLRGALAPLGTGGDDLADHIARLRQVAEALSGGEAGTPTVWDEEAGLAAQAVLDRLAQATDAAGPVRAQDVARLLDTQLAAENVRAEAFLAEPRIRILGALEARMVRADLTILAGLNEGVWPGRPAPDPWLSRDMRRAVGLELPERETGLAAHDIQSALSGGRVVMTRAARVEGAPTVASRWLIRLTNLIEGLGPEGAAAFADMRARGSRLLAEAVELDRPAQTMSPAPRPNPAPPPEARPRQLSVTRIETLIRDPYAIYARHVLGLKPLDPPGRAADALMRGTVLHAIMERFATALGGAEGAEARALLDRITEEVLTAEVPAPAIRALWRGRLLRIADVLVQREVDRRAAGVPVGLEVRGHRDLADPPFRLTAKADRIDRDAAGRYRIYDYKSGNPPSEKEVRSFAVQLPLEASIAQAGGFAGLDPAPVAHLELIGLGSDARTVPVDPHHEDIAQAWERLAALIAEYAQPGQGYIARSRPRLVKFASDYDHLARRGEWGDADAAPVQVVT</sequence>
<dbReference type="InterPro" id="IPR038726">
    <property type="entry name" value="PDDEXK_AddAB-type"/>
</dbReference>
<dbReference type="SUPFAM" id="SSF52540">
    <property type="entry name" value="P-loop containing nucleoside triphosphate hydrolases"/>
    <property type="match status" value="1"/>
</dbReference>
<dbReference type="Proteomes" id="UP000594800">
    <property type="component" value="Chromosome"/>
</dbReference>
<organism evidence="3 4">
    <name type="scientific">Pontivivens ytuae</name>
    <dbReference type="NCBI Taxonomy" id="2789856"/>
    <lineage>
        <taxon>Bacteria</taxon>
        <taxon>Pseudomonadati</taxon>
        <taxon>Pseudomonadota</taxon>
        <taxon>Alphaproteobacteria</taxon>
        <taxon>Rhodobacterales</taxon>
        <taxon>Paracoccaceae</taxon>
        <taxon>Pontivivens</taxon>
    </lineage>
</organism>
<feature type="domain" description="PD-(D/E)XK endonuclease-like" evidence="2">
    <location>
        <begin position="699"/>
        <end position="924"/>
    </location>
</feature>